<keyword evidence="1" id="KW-0472">Membrane</keyword>
<dbReference type="Proteomes" id="UP000184526">
    <property type="component" value="Unassembled WGS sequence"/>
</dbReference>
<proteinExistence type="predicted"/>
<evidence type="ECO:0000256" key="1">
    <source>
        <dbReference type="SAM" id="Phobius"/>
    </source>
</evidence>
<dbReference type="EMBL" id="FQXP01000007">
    <property type="protein sequence ID" value="SHH96128.1"/>
    <property type="molecule type" value="Genomic_DNA"/>
</dbReference>
<feature type="transmembrane region" description="Helical" evidence="1">
    <location>
        <begin position="26"/>
        <end position="48"/>
    </location>
</feature>
<keyword evidence="1" id="KW-0812">Transmembrane</keyword>
<keyword evidence="1" id="KW-1133">Transmembrane helix</keyword>
<keyword evidence="3" id="KW-1185">Reference proteome</keyword>
<protein>
    <submittedName>
        <fullName evidence="2">Uncharacterized protein</fullName>
    </submittedName>
</protein>
<evidence type="ECO:0000313" key="3">
    <source>
        <dbReference type="Proteomes" id="UP000184526"/>
    </source>
</evidence>
<organism evidence="2 3">
    <name type="scientific">Clostridium collagenovorans DSM 3089</name>
    <dbReference type="NCBI Taxonomy" id="1121306"/>
    <lineage>
        <taxon>Bacteria</taxon>
        <taxon>Bacillati</taxon>
        <taxon>Bacillota</taxon>
        <taxon>Clostridia</taxon>
        <taxon>Eubacteriales</taxon>
        <taxon>Clostridiaceae</taxon>
        <taxon>Clostridium</taxon>
    </lineage>
</organism>
<gene>
    <name evidence="2" type="ORF">SAMN02745196_02106</name>
</gene>
<name>A0A1M5X993_9CLOT</name>
<dbReference type="RefSeq" id="WP_072831971.1">
    <property type="nucleotide sequence ID" value="NZ_FQXP01000007.1"/>
</dbReference>
<reference evidence="2 3" key="1">
    <citation type="submission" date="2016-11" db="EMBL/GenBank/DDBJ databases">
        <authorList>
            <person name="Jaros S."/>
            <person name="Januszkiewicz K."/>
            <person name="Wedrychowicz H."/>
        </authorList>
    </citation>
    <scope>NUCLEOTIDE SEQUENCE [LARGE SCALE GENOMIC DNA]</scope>
    <source>
        <strain evidence="2 3">DSM 3089</strain>
    </source>
</reference>
<feature type="transmembrane region" description="Helical" evidence="1">
    <location>
        <begin position="54"/>
        <end position="75"/>
    </location>
</feature>
<accession>A0A1M5X993</accession>
<sequence>MDIGRIIVCAIIIVVLGKKYINEKKVWYPFVMFLALIGGIYTGAYNIYQFLNPTIQLVLNTVTTISVLTLIVYIVKKRKELLNLITGHQS</sequence>
<evidence type="ECO:0000313" key="2">
    <source>
        <dbReference type="EMBL" id="SHH96128.1"/>
    </source>
</evidence>
<dbReference type="AlphaFoldDB" id="A0A1M5X993"/>